<comment type="caution">
    <text evidence="1">The sequence shown here is derived from an EMBL/GenBank/DDBJ whole genome shotgun (WGS) entry which is preliminary data.</text>
</comment>
<reference evidence="1 2" key="1">
    <citation type="submission" date="2023-08" db="EMBL/GenBank/DDBJ databases">
        <title>The draft genome sequence of Paracraurococcus sp. LOR1-02.</title>
        <authorList>
            <person name="Kingkaew E."/>
            <person name="Tanasupawat S."/>
        </authorList>
    </citation>
    <scope>NUCLEOTIDE SEQUENCE [LARGE SCALE GENOMIC DNA]</scope>
    <source>
        <strain evidence="1 2">LOR1-02</strain>
    </source>
</reference>
<gene>
    <name evidence="1" type="ORF">Q7A36_35710</name>
</gene>
<evidence type="ECO:0000313" key="2">
    <source>
        <dbReference type="Proteomes" id="UP001243009"/>
    </source>
</evidence>
<evidence type="ECO:0000313" key="1">
    <source>
        <dbReference type="EMBL" id="MDO9713712.1"/>
    </source>
</evidence>
<dbReference type="RefSeq" id="WP_305108566.1">
    <property type="nucleotide sequence ID" value="NZ_JAUTWS010000114.1"/>
</dbReference>
<sequence>MLGELPTSEPEPYNNAWALDPAVNNWHRMTHAARLARFADRPYVAMSVDTIFPNVSFLDRQPLAIALAHSDFPTECQPVEEMGDPTGQSGNWGSKLGKRVSGPLPNQGFAQAIARTAVRTLVGGLQARLPIARKFVGPHIRFMAA</sequence>
<name>A0ABT9EC49_9PROT</name>
<keyword evidence="2" id="KW-1185">Reference proteome</keyword>
<organism evidence="1 2">
    <name type="scientific">Paracraurococcus lichenis</name>
    <dbReference type="NCBI Taxonomy" id="3064888"/>
    <lineage>
        <taxon>Bacteria</taxon>
        <taxon>Pseudomonadati</taxon>
        <taxon>Pseudomonadota</taxon>
        <taxon>Alphaproteobacteria</taxon>
        <taxon>Acetobacterales</taxon>
        <taxon>Roseomonadaceae</taxon>
        <taxon>Paracraurococcus</taxon>
    </lineage>
</organism>
<protein>
    <submittedName>
        <fullName evidence="1">Uncharacterized protein</fullName>
    </submittedName>
</protein>
<dbReference type="EMBL" id="JAUTWS010000114">
    <property type="protein sequence ID" value="MDO9713712.1"/>
    <property type="molecule type" value="Genomic_DNA"/>
</dbReference>
<dbReference type="Proteomes" id="UP001243009">
    <property type="component" value="Unassembled WGS sequence"/>
</dbReference>
<accession>A0ABT9EC49</accession>
<proteinExistence type="predicted"/>